<comment type="caution">
    <text evidence="6">The sequence shown here is derived from an EMBL/GenBank/DDBJ whole genome shotgun (WGS) entry which is preliminary data.</text>
</comment>
<organism evidence="6 7">
    <name type="scientific">Morella rubra</name>
    <name type="common">Chinese bayberry</name>
    <dbReference type="NCBI Taxonomy" id="262757"/>
    <lineage>
        <taxon>Eukaryota</taxon>
        <taxon>Viridiplantae</taxon>
        <taxon>Streptophyta</taxon>
        <taxon>Embryophyta</taxon>
        <taxon>Tracheophyta</taxon>
        <taxon>Spermatophyta</taxon>
        <taxon>Magnoliopsida</taxon>
        <taxon>eudicotyledons</taxon>
        <taxon>Gunneridae</taxon>
        <taxon>Pentapetalae</taxon>
        <taxon>rosids</taxon>
        <taxon>fabids</taxon>
        <taxon>Fagales</taxon>
        <taxon>Myricaceae</taxon>
        <taxon>Morella</taxon>
    </lineage>
</organism>
<dbReference type="Pfam" id="PF01535">
    <property type="entry name" value="PPR"/>
    <property type="match status" value="5"/>
</dbReference>
<dbReference type="InterPro" id="IPR036526">
    <property type="entry name" value="C-N_Hydrolase_sf"/>
</dbReference>
<dbReference type="OrthoDB" id="185373at2759"/>
<dbReference type="EMBL" id="RXIC02000021">
    <property type="protein sequence ID" value="KAB1218376.1"/>
    <property type="molecule type" value="Genomic_DNA"/>
</dbReference>
<reference evidence="6 7" key="1">
    <citation type="journal article" date="2019" name="Plant Biotechnol. J.">
        <title>The red bayberry genome and genetic basis of sex determination.</title>
        <authorList>
            <person name="Jia H.M."/>
            <person name="Jia H.J."/>
            <person name="Cai Q.L."/>
            <person name="Wang Y."/>
            <person name="Zhao H.B."/>
            <person name="Yang W.F."/>
            <person name="Wang G.Y."/>
            <person name="Li Y.H."/>
            <person name="Zhan D.L."/>
            <person name="Shen Y.T."/>
            <person name="Niu Q.F."/>
            <person name="Chang L."/>
            <person name="Qiu J."/>
            <person name="Zhao L."/>
            <person name="Xie H.B."/>
            <person name="Fu W.Y."/>
            <person name="Jin J."/>
            <person name="Li X.W."/>
            <person name="Jiao Y."/>
            <person name="Zhou C.C."/>
            <person name="Tu T."/>
            <person name="Chai C.Y."/>
            <person name="Gao J.L."/>
            <person name="Fan L.J."/>
            <person name="van de Weg E."/>
            <person name="Wang J.Y."/>
            <person name="Gao Z.S."/>
        </authorList>
    </citation>
    <scope>NUCLEOTIDE SEQUENCE [LARGE SCALE GENOMIC DNA]</scope>
    <source>
        <tissue evidence="6">Leaves</tissue>
    </source>
</reference>
<evidence type="ECO:0000256" key="3">
    <source>
        <dbReference type="PROSITE-ProRule" id="PRU00708"/>
    </source>
</evidence>
<dbReference type="InterPro" id="IPR002885">
    <property type="entry name" value="PPR_rpt"/>
</dbReference>
<dbReference type="Gene3D" id="6.10.140.1230">
    <property type="match status" value="1"/>
</dbReference>
<dbReference type="AlphaFoldDB" id="A0A6A1W217"/>
<comment type="similarity">
    <text evidence="2">Belongs to the PPR family. PCMP-E subfamily.</text>
</comment>
<evidence type="ECO:0000256" key="2">
    <source>
        <dbReference type="ARBA" id="ARBA00061659"/>
    </source>
</evidence>
<protein>
    <recommendedName>
        <fullName evidence="5">CN hydrolase domain-containing protein</fullName>
    </recommendedName>
</protein>
<feature type="coiled-coil region" evidence="4">
    <location>
        <begin position="12"/>
        <end position="46"/>
    </location>
</feature>
<dbReference type="InterPro" id="IPR046960">
    <property type="entry name" value="PPR_At4g14850-like_plant"/>
</dbReference>
<dbReference type="Pfam" id="PF20431">
    <property type="entry name" value="E_motif"/>
    <property type="match status" value="1"/>
</dbReference>
<dbReference type="FunFam" id="1.25.40.10:FF:001214">
    <property type="entry name" value="Pentatricopeptide repeat-containing protein At2g20540"/>
    <property type="match status" value="1"/>
</dbReference>
<dbReference type="SUPFAM" id="SSF56317">
    <property type="entry name" value="Carbon-nitrogen hydrolase"/>
    <property type="match status" value="1"/>
</dbReference>
<dbReference type="Gene3D" id="1.25.40.10">
    <property type="entry name" value="Tetratricopeptide repeat domain"/>
    <property type="match status" value="3"/>
</dbReference>
<dbReference type="NCBIfam" id="TIGR00756">
    <property type="entry name" value="PPR"/>
    <property type="match status" value="4"/>
</dbReference>
<dbReference type="PROSITE" id="PS51375">
    <property type="entry name" value="PPR"/>
    <property type="match status" value="4"/>
</dbReference>
<dbReference type="Pfam" id="PF13041">
    <property type="entry name" value="PPR_2"/>
    <property type="match status" value="2"/>
</dbReference>
<keyword evidence="4" id="KW-0175">Coiled coil</keyword>
<gene>
    <name evidence="6" type="ORF">CJ030_MR3G026256</name>
</gene>
<dbReference type="GO" id="GO:0016810">
    <property type="term" value="F:hydrolase activity, acting on carbon-nitrogen (but not peptide) bonds"/>
    <property type="evidence" value="ECO:0007669"/>
    <property type="project" value="UniProtKB-ARBA"/>
</dbReference>
<dbReference type="FunFam" id="1.25.40.10:FF:000090">
    <property type="entry name" value="Pentatricopeptide repeat-containing protein, chloroplastic"/>
    <property type="match status" value="1"/>
</dbReference>
<evidence type="ECO:0000256" key="1">
    <source>
        <dbReference type="ARBA" id="ARBA00022737"/>
    </source>
</evidence>
<feature type="repeat" description="PPR" evidence="3">
    <location>
        <begin position="827"/>
        <end position="861"/>
    </location>
</feature>
<dbReference type="InterPro" id="IPR003010">
    <property type="entry name" value="C-N_Hydrolase"/>
</dbReference>
<evidence type="ECO:0000256" key="4">
    <source>
        <dbReference type="SAM" id="Coils"/>
    </source>
</evidence>
<dbReference type="InterPro" id="IPR046848">
    <property type="entry name" value="E_motif"/>
</dbReference>
<keyword evidence="1" id="KW-0677">Repeat</keyword>
<evidence type="ECO:0000313" key="6">
    <source>
        <dbReference type="EMBL" id="KAB1218376.1"/>
    </source>
</evidence>
<feature type="repeat" description="PPR" evidence="3">
    <location>
        <begin position="602"/>
        <end position="632"/>
    </location>
</feature>
<feature type="repeat" description="PPR" evidence="3">
    <location>
        <begin position="726"/>
        <end position="760"/>
    </location>
</feature>
<dbReference type="InterPro" id="IPR011990">
    <property type="entry name" value="TPR-like_helical_dom_sf"/>
</dbReference>
<proteinExistence type="inferred from homology"/>
<keyword evidence="7" id="KW-1185">Reference proteome</keyword>
<dbReference type="SUPFAM" id="SSF48452">
    <property type="entry name" value="TPR-like"/>
    <property type="match status" value="1"/>
</dbReference>
<dbReference type="GO" id="GO:0007034">
    <property type="term" value="P:vacuolar transport"/>
    <property type="evidence" value="ECO:0007669"/>
    <property type="project" value="InterPro"/>
</dbReference>
<dbReference type="GO" id="GO:0003723">
    <property type="term" value="F:RNA binding"/>
    <property type="evidence" value="ECO:0007669"/>
    <property type="project" value="InterPro"/>
</dbReference>
<dbReference type="Proteomes" id="UP000516437">
    <property type="component" value="Chromosome 3"/>
</dbReference>
<sequence length="1005" mass="112078">MSFLFGQRKTPAELLRENKRMIEKSIREIERERQGLQAQEKKLIVEIKKNAKQGQMGAVRVMAKDLIRTRHQVEKFYKLKSQLQGVSLRIQTLKSTQAMGEAMKGVTKAMGQMNRRLNLPSLQKIMQEFERQNEKMEMMTEVMGDAIDDALEGDEEEEETEELVNQVLDEIGIDINSELLNAPSTSVTAPAAKNRVAQAESAVDEDSGIDNDLQASRDLTTNTSKNSYDYMSILFEFKIALCQLRVTSEKNQNLARASNLIKVAAESGARLVVLPEMWNCPYSQDFFAKFAEDLDNEEASPTFAMLSEVAHCNGITIVGGSVPECSNGRLYNTSCVFGPDGKLRAKHRKVHLFDIHIPGDIIFKESDIFTAGDKPTIVDTGAHILCYPGAFNISTGELLWELMQRSRAADNQIFVATCSPSRDSSGSYAIWGHSSLVGPLGLEGDMVSVNVTGDSSFPILQHTGVVTLLRHVSKTVSQLKQTHAVLLKVKTPTKPHLQSHLLAQLLTQLLQLPGDNLRYACHLFDQIPHCRSQFLWTSLIRYHVFHDQFRSSISIFANMHRVGVSPSRFTFSTVLNACGRIPAIFEGKQIHATVLLSGFLVNKFVLTALLVMYAKCGFIPEAWRLFDKMDDKDVVAWTAMIYGYAKVGMMDEARRLFDNMGQRNEISWATLVAGYANNGNMKAAKELYDSMPEKNPVAWVAMIAGYGKCGNVVESQKVFDEIAVPDASCWAAMVACYAQNGHAKEAIEMYREMKEQRVKINEVAVVGAISACTQLRNNEMANMLSQDMDEGCCDRTLVVSNALIHMHSKFGSIDKARCEFNRMSDRDVISYSALLTALAEHGKAEEALDLFSEMQKEGIKPNHVTFISVLCACSHAGLIEEGFAYFELMTDVFCIEPLNEHYACMVDLLGRAGQLEKAYNFIVENVSKADATIWGALLSACKVHGNAELGEIAARHLFETEPSNPGNYVLLANTYASMDKWDDAERLRQMLGEKEMIKFPGCSWI</sequence>
<evidence type="ECO:0000259" key="5">
    <source>
        <dbReference type="PROSITE" id="PS50263"/>
    </source>
</evidence>
<dbReference type="Pfam" id="PF03357">
    <property type="entry name" value="Snf7"/>
    <property type="match status" value="1"/>
</dbReference>
<dbReference type="Gene3D" id="3.60.110.10">
    <property type="entry name" value="Carbon-nitrogen hydrolase"/>
    <property type="match status" value="2"/>
</dbReference>
<name>A0A6A1W217_9ROSI</name>
<dbReference type="PANTHER" id="PTHR47926">
    <property type="entry name" value="PENTATRICOPEPTIDE REPEAT-CONTAINING PROTEIN"/>
    <property type="match status" value="1"/>
</dbReference>
<feature type="domain" description="CN hydrolase" evidence="5">
    <location>
        <begin position="237"/>
        <end position="474"/>
    </location>
</feature>
<feature type="repeat" description="PPR" evidence="3">
    <location>
        <begin position="633"/>
        <end position="667"/>
    </location>
</feature>
<dbReference type="PROSITE" id="PS50263">
    <property type="entry name" value="CN_HYDROLASE"/>
    <property type="match status" value="1"/>
</dbReference>
<dbReference type="Pfam" id="PF00795">
    <property type="entry name" value="CN_hydrolase"/>
    <property type="match status" value="1"/>
</dbReference>
<dbReference type="GO" id="GO:0009451">
    <property type="term" value="P:RNA modification"/>
    <property type="evidence" value="ECO:0007669"/>
    <property type="project" value="InterPro"/>
</dbReference>
<accession>A0A6A1W217</accession>
<dbReference type="InterPro" id="IPR005024">
    <property type="entry name" value="Snf7_fam"/>
</dbReference>
<evidence type="ECO:0000313" key="7">
    <source>
        <dbReference type="Proteomes" id="UP000516437"/>
    </source>
</evidence>